<sequence>MKNNSLFKSTQSREASANNGVNGTDNFVEKLNGTNTEHGIHDKLEILGLSMDEKNLYMKYPAKPGVSLTMFFEPI</sequence>
<gene>
    <name evidence="2" type="ORF">M153_2560003212</name>
</gene>
<accession>A0A0R0M4T4</accession>
<dbReference type="VEuPathDB" id="MicrosporidiaDB:M153_2560003212"/>
<dbReference type="EMBL" id="LGUB01000073">
    <property type="protein sequence ID" value="KRH94447.1"/>
    <property type="molecule type" value="Genomic_DNA"/>
</dbReference>
<evidence type="ECO:0000313" key="2">
    <source>
        <dbReference type="EMBL" id="KRH94447.1"/>
    </source>
</evidence>
<evidence type="ECO:0000313" key="3">
    <source>
        <dbReference type="Proteomes" id="UP000051530"/>
    </source>
</evidence>
<keyword evidence="3" id="KW-1185">Reference proteome</keyword>
<protein>
    <submittedName>
        <fullName evidence="2">Uncharacterized protein</fullName>
    </submittedName>
</protein>
<reference evidence="2 3" key="1">
    <citation type="submission" date="2015-07" db="EMBL/GenBank/DDBJ databases">
        <title>The genome of Pseudoloma neurophilia, a relevant intracellular parasite of the zebrafish.</title>
        <authorList>
            <person name="Ndikumana S."/>
            <person name="Pelin A."/>
            <person name="Sanders J."/>
            <person name="Corradi N."/>
        </authorList>
    </citation>
    <scope>NUCLEOTIDE SEQUENCE [LARGE SCALE GENOMIC DNA]</scope>
    <source>
        <strain evidence="2 3">MK1</strain>
    </source>
</reference>
<dbReference type="AlphaFoldDB" id="A0A0R0M4T4"/>
<evidence type="ECO:0000256" key="1">
    <source>
        <dbReference type="SAM" id="MobiDB-lite"/>
    </source>
</evidence>
<proteinExistence type="predicted"/>
<feature type="compositionally biased region" description="Polar residues" evidence="1">
    <location>
        <begin position="1"/>
        <end position="25"/>
    </location>
</feature>
<feature type="region of interest" description="Disordered" evidence="1">
    <location>
        <begin position="1"/>
        <end position="30"/>
    </location>
</feature>
<comment type="caution">
    <text evidence="2">The sequence shown here is derived from an EMBL/GenBank/DDBJ whole genome shotgun (WGS) entry which is preliminary data.</text>
</comment>
<name>A0A0R0M4T4_9MICR</name>
<organism evidence="2 3">
    <name type="scientific">Pseudoloma neurophilia</name>
    <dbReference type="NCBI Taxonomy" id="146866"/>
    <lineage>
        <taxon>Eukaryota</taxon>
        <taxon>Fungi</taxon>
        <taxon>Fungi incertae sedis</taxon>
        <taxon>Microsporidia</taxon>
        <taxon>Pseudoloma</taxon>
    </lineage>
</organism>
<dbReference type="Proteomes" id="UP000051530">
    <property type="component" value="Unassembled WGS sequence"/>
</dbReference>